<dbReference type="Pfam" id="PF01035">
    <property type="entry name" value="DNA_binding_1"/>
    <property type="match status" value="1"/>
</dbReference>
<dbReference type="InterPro" id="IPR014048">
    <property type="entry name" value="MethylDNA_cys_MeTrfase_DNA-bd"/>
</dbReference>
<comment type="catalytic activity">
    <reaction evidence="1 9">
        <text>a 4-O-methyl-thymidine in DNA + L-cysteinyl-[protein] = a thymidine in DNA + S-methyl-L-cysteinyl-[protein]</text>
        <dbReference type="Rhea" id="RHEA:53428"/>
        <dbReference type="Rhea" id="RHEA-COMP:10131"/>
        <dbReference type="Rhea" id="RHEA-COMP:10132"/>
        <dbReference type="Rhea" id="RHEA-COMP:13555"/>
        <dbReference type="Rhea" id="RHEA-COMP:13556"/>
        <dbReference type="ChEBI" id="CHEBI:29950"/>
        <dbReference type="ChEBI" id="CHEBI:82612"/>
        <dbReference type="ChEBI" id="CHEBI:137386"/>
        <dbReference type="ChEBI" id="CHEBI:137387"/>
        <dbReference type="EC" id="2.1.1.63"/>
    </reaction>
</comment>
<dbReference type="HAMAP" id="MF_00772">
    <property type="entry name" value="OGT"/>
    <property type="match status" value="1"/>
</dbReference>
<feature type="domain" description="Methylguanine DNA methyltransferase ribonuclease-like" evidence="11">
    <location>
        <begin position="4"/>
        <end position="69"/>
    </location>
</feature>
<keyword evidence="6 9" id="KW-0227">DNA damage</keyword>
<dbReference type="GO" id="GO:0005737">
    <property type="term" value="C:cytoplasm"/>
    <property type="evidence" value="ECO:0007669"/>
    <property type="project" value="UniProtKB-SubCell"/>
</dbReference>
<feature type="active site" description="Nucleophile; methyl group acceptor" evidence="9">
    <location>
        <position position="127"/>
    </location>
</feature>
<evidence type="ECO:0000313" key="12">
    <source>
        <dbReference type="EMBL" id="BCL61458.1"/>
    </source>
</evidence>
<sequence length="161" mass="17843">MKQYCYHDSPIGTLLLIGKNGVLEKLHFPRSARNITIEHNWQEDCKSFLPVTDQLTAYFAGSLQTFTVQMHLEGTPFQQRVWKELRKIPYGKTASYGEIARRIGNPKACRAVGGANNKNPIPIIIPCHRVIGHDGSMAGFGGGLDLKKTLLQLEKAPVVSA</sequence>
<protein>
    <recommendedName>
        <fullName evidence="9">Methylated-DNA--protein-cysteine methyltransferase</fullName>
        <ecNumber evidence="9">2.1.1.63</ecNumber>
    </recommendedName>
    <alternativeName>
        <fullName evidence="9">6-O-methylguanine-DNA methyltransferase</fullName>
        <shortName evidence="9">MGMT</shortName>
    </alternativeName>
    <alternativeName>
        <fullName evidence="9">O-6-methylguanine-DNA-alkyltransferase</fullName>
    </alternativeName>
</protein>
<accession>A0A8D5JDR6</accession>
<dbReference type="RefSeq" id="WP_329955579.1">
    <property type="nucleotide sequence ID" value="NZ_AP024086.1"/>
</dbReference>
<comment type="subcellular location">
    <subcellularLocation>
        <location evidence="9">Cytoplasm</location>
    </subcellularLocation>
</comment>
<dbReference type="InterPro" id="IPR008332">
    <property type="entry name" value="MethylG_MeTrfase_N"/>
</dbReference>
<dbReference type="EC" id="2.1.1.63" evidence="9"/>
<evidence type="ECO:0000256" key="4">
    <source>
        <dbReference type="ARBA" id="ARBA00022603"/>
    </source>
</evidence>
<evidence type="ECO:0000259" key="11">
    <source>
        <dbReference type="Pfam" id="PF02870"/>
    </source>
</evidence>
<gene>
    <name evidence="12" type="ORF">DGMP_21510</name>
</gene>
<keyword evidence="13" id="KW-1185">Reference proteome</keyword>
<reference evidence="12" key="1">
    <citation type="submission" date="2020-09" db="EMBL/GenBank/DDBJ databases">
        <title>Desulfogranum mesoprofundum gen. nov., sp. nov., a novel mesophilic, sulfate-reducing chemolithoautotroph isolated from a deep-sea hydrothermal vent chimney in the Suiyo Seamount.</title>
        <authorList>
            <person name="Hashimoto Y."/>
            <person name="Nakagawa S."/>
        </authorList>
    </citation>
    <scope>NUCLEOTIDE SEQUENCE</scope>
    <source>
        <strain evidence="12">KT2</strain>
    </source>
</reference>
<dbReference type="CDD" id="cd06445">
    <property type="entry name" value="ATase"/>
    <property type="match status" value="1"/>
</dbReference>
<proteinExistence type="inferred from homology"/>
<dbReference type="GO" id="GO:0003908">
    <property type="term" value="F:methylated-DNA-[protein]-cysteine S-methyltransferase activity"/>
    <property type="evidence" value="ECO:0007669"/>
    <property type="project" value="UniProtKB-UniRule"/>
</dbReference>
<evidence type="ECO:0000256" key="6">
    <source>
        <dbReference type="ARBA" id="ARBA00022763"/>
    </source>
</evidence>
<dbReference type="KEGG" id="dbk:DGMP_21510"/>
<keyword evidence="7 9" id="KW-0234">DNA repair</keyword>
<dbReference type="Proteomes" id="UP000826725">
    <property type="component" value="Chromosome"/>
</dbReference>
<dbReference type="Pfam" id="PF02870">
    <property type="entry name" value="Methyltransf_1N"/>
    <property type="match status" value="1"/>
</dbReference>
<comment type="similarity">
    <text evidence="2 9">Belongs to the MGMT family.</text>
</comment>
<dbReference type="NCBIfam" id="TIGR00589">
    <property type="entry name" value="ogt"/>
    <property type="match status" value="1"/>
</dbReference>
<evidence type="ECO:0000313" key="13">
    <source>
        <dbReference type="Proteomes" id="UP000826725"/>
    </source>
</evidence>
<organism evidence="12 13">
    <name type="scientific">Desulfomarina profundi</name>
    <dbReference type="NCBI Taxonomy" id="2772557"/>
    <lineage>
        <taxon>Bacteria</taxon>
        <taxon>Pseudomonadati</taxon>
        <taxon>Thermodesulfobacteriota</taxon>
        <taxon>Desulfobulbia</taxon>
        <taxon>Desulfobulbales</taxon>
        <taxon>Desulfobulbaceae</taxon>
        <taxon>Desulfomarina</taxon>
    </lineage>
</organism>
<dbReference type="PANTHER" id="PTHR10815:SF5">
    <property type="entry name" value="METHYLATED-DNA--PROTEIN-CYSTEINE METHYLTRANSFERASE"/>
    <property type="match status" value="1"/>
</dbReference>
<evidence type="ECO:0000256" key="5">
    <source>
        <dbReference type="ARBA" id="ARBA00022679"/>
    </source>
</evidence>
<keyword evidence="3 9" id="KW-0963">Cytoplasm</keyword>
<dbReference type="AlphaFoldDB" id="A0A8D5JDR6"/>
<evidence type="ECO:0000256" key="7">
    <source>
        <dbReference type="ARBA" id="ARBA00023204"/>
    </source>
</evidence>
<feature type="domain" description="Methylated-DNA-[protein]-cysteine S-methyltransferase DNA binding" evidence="10">
    <location>
        <begin position="76"/>
        <end position="155"/>
    </location>
</feature>
<keyword evidence="4 9" id="KW-0489">Methyltransferase</keyword>
<dbReference type="InterPro" id="IPR023546">
    <property type="entry name" value="MGMT"/>
</dbReference>
<dbReference type="GO" id="GO:0032259">
    <property type="term" value="P:methylation"/>
    <property type="evidence" value="ECO:0007669"/>
    <property type="project" value="UniProtKB-KW"/>
</dbReference>
<evidence type="ECO:0000256" key="9">
    <source>
        <dbReference type="HAMAP-Rule" id="MF_00772"/>
    </source>
</evidence>
<evidence type="ECO:0000259" key="10">
    <source>
        <dbReference type="Pfam" id="PF01035"/>
    </source>
</evidence>
<dbReference type="InterPro" id="IPR001497">
    <property type="entry name" value="MethylDNA_cys_MeTrfase_AS"/>
</dbReference>
<evidence type="ECO:0000256" key="1">
    <source>
        <dbReference type="ARBA" id="ARBA00001286"/>
    </source>
</evidence>
<comment type="catalytic activity">
    <reaction evidence="8 9">
        <text>a 6-O-methyl-2'-deoxyguanosine in DNA + L-cysteinyl-[protein] = S-methyl-L-cysteinyl-[protein] + a 2'-deoxyguanosine in DNA</text>
        <dbReference type="Rhea" id="RHEA:24000"/>
        <dbReference type="Rhea" id="RHEA-COMP:10131"/>
        <dbReference type="Rhea" id="RHEA-COMP:10132"/>
        <dbReference type="Rhea" id="RHEA-COMP:11367"/>
        <dbReference type="Rhea" id="RHEA-COMP:11368"/>
        <dbReference type="ChEBI" id="CHEBI:29950"/>
        <dbReference type="ChEBI" id="CHEBI:82612"/>
        <dbReference type="ChEBI" id="CHEBI:85445"/>
        <dbReference type="ChEBI" id="CHEBI:85448"/>
        <dbReference type="EC" id="2.1.1.63"/>
    </reaction>
</comment>
<keyword evidence="5 9" id="KW-0808">Transferase</keyword>
<comment type="miscellaneous">
    <text evidence="9">This enzyme catalyzes only one turnover and therefore is not strictly catalytic. According to one definition, an enzyme is a biocatalyst that acts repeatedly and over many reaction cycles.</text>
</comment>
<evidence type="ECO:0000256" key="2">
    <source>
        <dbReference type="ARBA" id="ARBA00008711"/>
    </source>
</evidence>
<dbReference type="PROSITE" id="PS00374">
    <property type="entry name" value="MGMT"/>
    <property type="match status" value="1"/>
</dbReference>
<dbReference type="FunFam" id="1.10.10.10:FF:000214">
    <property type="entry name" value="Methylated-DNA--protein-cysteine methyltransferase"/>
    <property type="match status" value="1"/>
</dbReference>
<name>A0A8D5JDR6_9BACT</name>
<evidence type="ECO:0000256" key="3">
    <source>
        <dbReference type="ARBA" id="ARBA00022490"/>
    </source>
</evidence>
<dbReference type="GO" id="GO:0006307">
    <property type="term" value="P:DNA alkylation repair"/>
    <property type="evidence" value="ECO:0007669"/>
    <property type="project" value="UniProtKB-UniRule"/>
</dbReference>
<evidence type="ECO:0000256" key="8">
    <source>
        <dbReference type="ARBA" id="ARBA00049348"/>
    </source>
</evidence>
<dbReference type="EMBL" id="AP024086">
    <property type="protein sequence ID" value="BCL61458.1"/>
    <property type="molecule type" value="Genomic_DNA"/>
</dbReference>
<comment type="function">
    <text evidence="9">Involved in the cellular defense against the biological effects of O6-methylguanine (O6-MeG) and O4-methylthymine (O4-MeT) in DNA. Repairs the methylated nucleobase in DNA by stoichiometrically transferring the methyl group to a cysteine residue in the enzyme. This is a suicide reaction: the enzyme is irreversibly inactivated.</text>
</comment>
<dbReference type="PANTHER" id="PTHR10815">
    <property type="entry name" value="METHYLATED-DNA--PROTEIN-CYSTEINE METHYLTRANSFERASE"/>
    <property type="match status" value="1"/>
</dbReference>